<gene>
    <name evidence="1" type="ORF">LC20004_02895</name>
</gene>
<name>A0A2D1KL89_9LACO</name>
<evidence type="ECO:0000313" key="1">
    <source>
        <dbReference type="EMBL" id="ATO42925.1"/>
    </source>
</evidence>
<keyword evidence="2" id="KW-1185">Reference proteome</keyword>
<evidence type="ECO:0000313" key="2">
    <source>
        <dbReference type="Proteomes" id="UP000223559"/>
    </source>
</evidence>
<dbReference type="AlphaFoldDB" id="A0A2D1KL89"/>
<sequence length="70" mass="7743">MAVANGEWALECQRELSSGGGVCALSKSGVAVAAQFRWYHDIERPIDSNINRIFFMKEGNGYDKKSNFNG</sequence>
<reference evidence="1 2" key="1">
    <citation type="submission" date="2016-10" db="EMBL/GenBank/DDBJ databases">
        <title>The whole genome sequencing and assembly of L. cotyniformis subsp. torquens DSM 20004 strain.</title>
        <authorList>
            <person name="Park M.-K."/>
            <person name="Lee Y.-J."/>
            <person name="Yi H."/>
            <person name="Bahn Y.-S."/>
            <person name="Kim J.F."/>
            <person name="Lee D.-W."/>
        </authorList>
    </citation>
    <scope>NUCLEOTIDE SEQUENCE [LARGE SCALE GENOMIC DNA]</scope>
    <source>
        <strain evidence="1 2">DSM 20004</strain>
    </source>
</reference>
<organism evidence="1 2">
    <name type="scientific">Loigolactobacillus coryniformis subsp. torquens DSM 20004 = KCTC 3535</name>
    <dbReference type="NCBI Taxonomy" id="1423822"/>
    <lineage>
        <taxon>Bacteria</taxon>
        <taxon>Bacillati</taxon>
        <taxon>Bacillota</taxon>
        <taxon>Bacilli</taxon>
        <taxon>Lactobacillales</taxon>
        <taxon>Lactobacillaceae</taxon>
        <taxon>Loigolactobacillus</taxon>
    </lineage>
</organism>
<protein>
    <submittedName>
        <fullName evidence="1">Uncharacterized protein</fullName>
    </submittedName>
</protein>
<dbReference type="KEGG" id="lcy:LC20004_02895"/>
<dbReference type="EMBL" id="CP017697">
    <property type="protein sequence ID" value="ATO42925.1"/>
    <property type="molecule type" value="Genomic_DNA"/>
</dbReference>
<proteinExistence type="predicted"/>
<accession>A0A2D1KL89</accession>
<dbReference type="Proteomes" id="UP000223559">
    <property type="component" value="Chromosome"/>
</dbReference>